<comment type="caution">
    <text evidence="2">The sequence shown here is derived from an EMBL/GenBank/DDBJ whole genome shotgun (WGS) entry which is preliminary data.</text>
</comment>
<organism evidence="2 3">
    <name type="scientific">Prymnesium parvum</name>
    <name type="common">Toxic golden alga</name>
    <dbReference type="NCBI Taxonomy" id="97485"/>
    <lineage>
        <taxon>Eukaryota</taxon>
        <taxon>Haptista</taxon>
        <taxon>Haptophyta</taxon>
        <taxon>Prymnesiophyceae</taxon>
        <taxon>Prymnesiales</taxon>
        <taxon>Prymnesiaceae</taxon>
        <taxon>Prymnesium</taxon>
    </lineage>
</organism>
<gene>
    <name evidence="2" type="ORF">AB1Y20_003210</name>
</gene>
<feature type="transmembrane region" description="Helical" evidence="1">
    <location>
        <begin position="118"/>
        <end position="142"/>
    </location>
</feature>
<dbReference type="Proteomes" id="UP001515480">
    <property type="component" value="Unassembled WGS sequence"/>
</dbReference>
<dbReference type="AlphaFoldDB" id="A0AB34JD12"/>
<accession>A0AB34JD12</accession>
<name>A0AB34JD12_PRYPA</name>
<reference evidence="2 3" key="1">
    <citation type="journal article" date="2024" name="Science">
        <title>Giant polyketide synthase enzymes in the biosynthesis of giant marine polyether toxins.</title>
        <authorList>
            <person name="Fallon T.R."/>
            <person name="Shende V.V."/>
            <person name="Wierzbicki I.H."/>
            <person name="Pendleton A.L."/>
            <person name="Watervoot N.F."/>
            <person name="Auber R.P."/>
            <person name="Gonzalez D.J."/>
            <person name="Wisecaver J.H."/>
            <person name="Moore B.S."/>
        </authorList>
    </citation>
    <scope>NUCLEOTIDE SEQUENCE [LARGE SCALE GENOMIC DNA]</scope>
    <source>
        <strain evidence="2 3">12B1</strain>
    </source>
</reference>
<evidence type="ECO:0000256" key="1">
    <source>
        <dbReference type="SAM" id="Phobius"/>
    </source>
</evidence>
<proteinExistence type="predicted"/>
<keyword evidence="3" id="KW-1185">Reference proteome</keyword>
<keyword evidence="1" id="KW-0812">Transmembrane</keyword>
<evidence type="ECO:0000313" key="3">
    <source>
        <dbReference type="Proteomes" id="UP001515480"/>
    </source>
</evidence>
<protein>
    <submittedName>
        <fullName evidence="2">Uncharacterized protein</fullName>
    </submittedName>
</protein>
<keyword evidence="1" id="KW-0472">Membrane</keyword>
<keyword evidence="1" id="KW-1133">Transmembrane helix</keyword>
<sequence>MADTSLAGVSGNAASRFFAEAVRTEPLPPMTAALREGRVHFPPNTWAEDCLFYLRNKHVLLSVFLAHPHHPFPRHRRALVLANSLAFAFFVTCVMRELLGKQGAAQGLALFVSAVLQIAWDVPGVMFGACACATATALPVWLRQCCGCASLLCLSCHLLMGAVYALVGLILLAVLPGDELKLYDVGRDFAAAKLLSFALAVPVDVAVFAMLHYFESRSGLAEKPESVGQHIVLAGRTGMV</sequence>
<evidence type="ECO:0000313" key="2">
    <source>
        <dbReference type="EMBL" id="KAL1518938.1"/>
    </source>
</evidence>
<dbReference type="EMBL" id="JBGBPQ010000010">
    <property type="protein sequence ID" value="KAL1518938.1"/>
    <property type="molecule type" value="Genomic_DNA"/>
</dbReference>
<feature type="transmembrane region" description="Helical" evidence="1">
    <location>
        <begin position="194"/>
        <end position="214"/>
    </location>
</feature>
<feature type="transmembrane region" description="Helical" evidence="1">
    <location>
        <begin position="78"/>
        <end position="98"/>
    </location>
</feature>
<feature type="transmembrane region" description="Helical" evidence="1">
    <location>
        <begin position="149"/>
        <end position="174"/>
    </location>
</feature>